<comment type="subcellular location">
    <subcellularLocation>
        <location evidence="2">Nucleus</location>
    </subcellularLocation>
</comment>
<gene>
    <name evidence="9" type="ORF">B0T20DRAFT_253028</name>
</gene>
<feature type="region of interest" description="Disordered" evidence="7">
    <location>
        <begin position="1"/>
        <end position="115"/>
    </location>
</feature>
<comment type="subunit">
    <text evidence="6">Forms a heterotrimer with H2A.Z-H2B, stabilizing the association of the histone dimer. Also, with a lower affinity, forms a heterotrimer with H2A-H2B.</text>
</comment>
<evidence type="ECO:0000259" key="8">
    <source>
        <dbReference type="SMART" id="SM01082"/>
    </source>
</evidence>
<evidence type="ECO:0000256" key="3">
    <source>
        <dbReference type="ARBA" id="ARBA00008057"/>
    </source>
</evidence>
<evidence type="ECO:0000256" key="5">
    <source>
        <dbReference type="ARBA" id="ARBA00023242"/>
    </source>
</evidence>
<feature type="domain" description="Histone chaperone" evidence="8">
    <location>
        <begin position="59"/>
        <end position="95"/>
    </location>
</feature>
<evidence type="ECO:0000256" key="1">
    <source>
        <dbReference type="ARBA" id="ARBA00002212"/>
    </source>
</evidence>
<evidence type="ECO:0000256" key="7">
    <source>
        <dbReference type="SAM" id="MobiDB-lite"/>
    </source>
</evidence>
<evidence type="ECO:0000256" key="4">
    <source>
        <dbReference type="ARBA" id="ARBA00023186"/>
    </source>
</evidence>
<evidence type="ECO:0000313" key="9">
    <source>
        <dbReference type="EMBL" id="KAK3397251.1"/>
    </source>
</evidence>
<keyword evidence="4" id="KW-0143">Chaperone</keyword>
<dbReference type="AlphaFoldDB" id="A0AAE0UAQ8"/>
<feature type="compositionally biased region" description="Low complexity" evidence="7">
    <location>
        <begin position="1"/>
        <end position="21"/>
    </location>
</feature>
<comment type="similarity">
    <text evidence="3">Belongs to the CHZ1 family.</text>
</comment>
<evidence type="ECO:0000313" key="10">
    <source>
        <dbReference type="Proteomes" id="UP001281003"/>
    </source>
</evidence>
<feature type="compositionally biased region" description="Basic and acidic residues" evidence="7">
    <location>
        <begin position="24"/>
        <end position="39"/>
    </location>
</feature>
<keyword evidence="5" id="KW-0539">Nucleus</keyword>
<accession>A0AAE0UAQ8</accession>
<reference evidence="9" key="1">
    <citation type="journal article" date="2023" name="Mol. Phylogenet. Evol.">
        <title>Genome-scale phylogeny and comparative genomics of the fungal order Sordariales.</title>
        <authorList>
            <person name="Hensen N."/>
            <person name="Bonometti L."/>
            <person name="Westerberg I."/>
            <person name="Brannstrom I.O."/>
            <person name="Guillou S."/>
            <person name="Cros-Aarteil S."/>
            <person name="Calhoun S."/>
            <person name="Haridas S."/>
            <person name="Kuo A."/>
            <person name="Mondo S."/>
            <person name="Pangilinan J."/>
            <person name="Riley R."/>
            <person name="LaButti K."/>
            <person name="Andreopoulos B."/>
            <person name="Lipzen A."/>
            <person name="Chen C."/>
            <person name="Yan M."/>
            <person name="Daum C."/>
            <person name="Ng V."/>
            <person name="Clum A."/>
            <person name="Steindorff A."/>
            <person name="Ohm R.A."/>
            <person name="Martin F."/>
            <person name="Silar P."/>
            <person name="Natvig D.O."/>
            <person name="Lalanne C."/>
            <person name="Gautier V."/>
            <person name="Ament-Velasquez S.L."/>
            <person name="Kruys A."/>
            <person name="Hutchinson M.I."/>
            <person name="Powell A.J."/>
            <person name="Barry K."/>
            <person name="Miller A.N."/>
            <person name="Grigoriev I.V."/>
            <person name="Debuchy R."/>
            <person name="Gladieux P."/>
            <person name="Hiltunen Thoren M."/>
            <person name="Johannesson H."/>
        </authorList>
    </citation>
    <scope>NUCLEOTIDE SEQUENCE</scope>
    <source>
        <strain evidence="9">FGSC 1904</strain>
    </source>
</reference>
<feature type="compositionally biased region" description="Acidic residues" evidence="7">
    <location>
        <begin position="95"/>
        <end position="115"/>
    </location>
</feature>
<sequence length="115" mass="12645">MSTENGTTEATLAGTTEANTTFESKGKGKAAAESEDHPMGEAGDDEEDDDDEDEAEEPEAEEDNLEEIDPSNVLSGPRTRQKEIDYAKAARDLPAEDDDEEDDEEFVPEDEEMEE</sequence>
<proteinExistence type="inferred from homology"/>
<feature type="compositionally biased region" description="Basic and acidic residues" evidence="7">
    <location>
        <begin position="80"/>
        <end position="94"/>
    </location>
</feature>
<dbReference type="EMBL" id="JAUTDP010000008">
    <property type="protein sequence ID" value="KAK3397251.1"/>
    <property type="molecule type" value="Genomic_DNA"/>
</dbReference>
<dbReference type="Pfam" id="PF09649">
    <property type="entry name" value="CHZ"/>
    <property type="match status" value="1"/>
</dbReference>
<dbReference type="InterPro" id="IPR019098">
    <property type="entry name" value="Histone_chaperone_domain_CHZ"/>
</dbReference>
<dbReference type="GO" id="GO:0005634">
    <property type="term" value="C:nucleus"/>
    <property type="evidence" value="ECO:0007669"/>
    <property type="project" value="UniProtKB-SubCell"/>
</dbReference>
<comment type="function">
    <text evidence="1">Forms a chaperone-bound H2A.Z-H2B complex that acts as a source for SWR1 complex-dependent H2A to H2A.Z histone replacement in chromatin.</text>
</comment>
<comment type="caution">
    <text evidence="9">The sequence shown here is derived from an EMBL/GenBank/DDBJ whole genome shotgun (WGS) entry which is preliminary data.</text>
</comment>
<name>A0AAE0UAQ8_SORBR</name>
<feature type="compositionally biased region" description="Acidic residues" evidence="7">
    <location>
        <begin position="42"/>
        <end position="69"/>
    </location>
</feature>
<evidence type="ECO:0000256" key="6">
    <source>
        <dbReference type="ARBA" id="ARBA00025877"/>
    </source>
</evidence>
<reference evidence="9" key="2">
    <citation type="submission" date="2023-07" db="EMBL/GenBank/DDBJ databases">
        <authorList>
            <consortium name="Lawrence Berkeley National Laboratory"/>
            <person name="Haridas S."/>
            <person name="Hensen N."/>
            <person name="Bonometti L."/>
            <person name="Westerberg I."/>
            <person name="Brannstrom I.O."/>
            <person name="Guillou S."/>
            <person name="Cros-Aarteil S."/>
            <person name="Calhoun S."/>
            <person name="Kuo A."/>
            <person name="Mondo S."/>
            <person name="Pangilinan J."/>
            <person name="Riley R."/>
            <person name="LaButti K."/>
            <person name="Andreopoulos B."/>
            <person name="Lipzen A."/>
            <person name="Chen C."/>
            <person name="Yanf M."/>
            <person name="Daum C."/>
            <person name="Ng V."/>
            <person name="Clum A."/>
            <person name="Steindorff A."/>
            <person name="Ohm R."/>
            <person name="Martin F."/>
            <person name="Silar P."/>
            <person name="Natvig D."/>
            <person name="Lalanne C."/>
            <person name="Gautier V."/>
            <person name="Ament-velasquez S.L."/>
            <person name="Kruys A."/>
            <person name="Hutchinson M.I."/>
            <person name="Powell A.J."/>
            <person name="Barry K."/>
            <person name="Miller A.N."/>
            <person name="Grigoriev I.V."/>
            <person name="Debuchy R."/>
            <person name="Gladieux P."/>
            <person name="Thoren M.H."/>
            <person name="Johannesson H."/>
        </authorList>
    </citation>
    <scope>NUCLEOTIDE SEQUENCE</scope>
    <source>
        <strain evidence="9">FGSC 1904</strain>
    </source>
</reference>
<evidence type="ECO:0000256" key="2">
    <source>
        <dbReference type="ARBA" id="ARBA00004123"/>
    </source>
</evidence>
<dbReference type="SMART" id="SM01082">
    <property type="entry name" value="CHZ"/>
    <property type="match status" value="1"/>
</dbReference>
<dbReference type="Proteomes" id="UP001281003">
    <property type="component" value="Unassembled WGS sequence"/>
</dbReference>
<keyword evidence="10" id="KW-1185">Reference proteome</keyword>
<protein>
    <submittedName>
        <fullName evidence="9">Histone chaperone domain CHZ-domain-containing protein</fullName>
    </submittedName>
</protein>
<organism evidence="9 10">
    <name type="scientific">Sordaria brevicollis</name>
    <dbReference type="NCBI Taxonomy" id="83679"/>
    <lineage>
        <taxon>Eukaryota</taxon>
        <taxon>Fungi</taxon>
        <taxon>Dikarya</taxon>
        <taxon>Ascomycota</taxon>
        <taxon>Pezizomycotina</taxon>
        <taxon>Sordariomycetes</taxon>
        <taxon>Sordariomycetidae</taxon>
        <taxon>Sordariales</taxon>
        <taxon>Sordariaceae</taxon>
        <taxon>Sordaria</taxon>
    </lineage>
</organism>